<name>U5EQS1_9DIPT</name>
<evidence type="ECO:0000259" key="1">
    <source>
        <dbReference type="PROSITE" id="PS50878"/>
    </source>
</evidence>
<proteinExistence type="evidence at transcript level"/>
<dbReference type="AlphaFoldDB" id="U5EQS1"/>
<dbReference type="InterPro" id="IPR000477">
    <property type="entry name" value="RT_dom"/>
</dbReference>
<dbReference type="InterPro" id="IPR052560">
    <property type="entry name" value="RdDP_mobile_element"/>
</dbReference>
<dbReference type="PANTHER" id="PTHR36688">
    <property type="entry name" value="ENDO/EXONUCLEASE/PHOSPHATASE DOMAIN-CONTAINING PROTEIN"/>
    <property type="match status" value="1"/>
</dbReference>
<dbReference type="EMBL" id="GANO01004093">
    <property type="protein sequence ID" value="JAB55778.1"/>
    <property type="molecule type" value="mRNA"/>
</dbReference>
<dbReference type="Pfam" id="PF00078">
    <property type="entry name" value="RVT_1"/>
    <property type="match status" value="1"/>
</dbReference>
<dbReference type="CDD" id="cd01650">
    <property type="entry name" value="RT_nLTR_like"/>
    <property type="match status" value="1"/>
</dbReference>
<accession>U5EQS1</accession>
<dbReference type="InterPro" id="IPR043502">
    <property type="entry name" value="DNA/RNA_pol_sf"/>
</dbReference>
<feature type="non-terminal residue" evidence="2">
    <location>
        <position position="1"/>
    </location>
</feature>
<dbReference type="PANTHER" id="PTHR36688:SF1">
    <property type="entry name" value="ENDONUCLEASE_EXONUCLEASE_PHOSPHATASE DOMAIN-CONTAINING PROTEIN"/>
    <property type="match status" value="1"/>
</dbReference>
<dbReference type="SUPFAM" id="SSF56672">
    <property type="entry name" value="DNA/RNA polymerases"/>
    <property type="match status" value="1"/>
</dbReference>
<dbReference type="PROSITE" id="PS50878">
    <property type="entry name" value="RT_POL"/>
    <property type="match status" value="1"/>
</dbReference>
<organism evidence="2">
    <name type="scientific">Corethrella appendiculata</name>
    <dbReference type="NCBI Taxonomy" id="1370023"/>
    <lineage>
        <taxon>Eukaryota</taxon>
        <taxon>Metazoa</taxon>
        <taxon>Ecdysozoa</taxon>
        <taxon>Arthropoda</taxon>
        <taxon>Hexapoda</taxon>
        <taxon>Insecta</taxon>
        <taxon>Pterygota</taxon>
        <taxon>Neoptera</taxon>
        <taxon>Endopterygota</taxon>
        <taxon>Diptera</taxon>
        <taxon>Nematocera</taxon>
        <taxon>Culicoidea</taxon>
        <taxon>Chaoboridae</taxon>
        <taxon>Corethrella</taxon>
    </lineage>
</organism>
<feature type="domain" description="Reverse transcriptase" evidence="1">
    <location>
        <begin position="184"/>
        <end position="454"/>
    </location>
</feature>
<sequence length="623" mass="71477">PWITYNIIYLSKIKSRKFKQYKRNPSEQLKSEIQNLSNKINSMKRQAKKDYYNKLLTSKGAKAKWRCINQLLGRKNKKSIKIDSINGNSSKESIVNELNNFFSEVGTDLASKFDTISNNEFNKFDTVTYIPKTIFLSPVTSKEISKLINSLEIGKSIGPDGISTIDLKSTSHSMSKILSNIINACYLSGIYPELLKIARIVPVFKHGDKNQACNYRPISVLNIVNKIFECTLNSRILNFLNSEIFFYNRQFGFRANSNTTTASLELVNHISKSIDQKSLVAGIFIDLQKAFDTLNHDILLKKLDRYGIRGVTLNLIRSYLHCRKHFVSLDGVSSDIATVSVGVPQGSVIGPLLFLIYVNDLGKLRLHGTAYLYADDTAFFYETEDLFTMGNRINNDMKIYSEYLKVNKLTINVSKTQLVYFHSEQRALIGKPAVKINNCVINETNNVKYLGITLDTSLKWSKHIENLISKISPVSGVMFKLMKFVPSNVLEQIYYSMIHSHITYLVCVYGSASDTLINKIQRVQNRAMRATYNLQPRFSRNTLYKTCNILPVKLLYEFQILCYMYKIINNQMLSNFEFRLRHSFHRYPTSILNNIFLPTPRISYGSKRFEYIGPTLFNDLPDT</sequence>
<protein>
    <submittedName>
        <fullName evidence="2">Putative crack-2 sp</fullName>
    </submittedName>
</protein>
<dbReference type="GO" id="GO:0071897">
    <property type="term" value="P:DNA biosynthetic process"/>
    <property type="evidence" value="ECO:0007669"/>
    <property type="project" value="UniProtKB-ARBA"/>
</dbReference>
<evidence type="ECO:0000313" key="2">
    <source>
        <dbReference type="EMBL" id="JAB55778.1"/>
    </source>
</evidence>
<reference evidence="2" key="1">
    <citation type="journal article" date="2014" name="Insect Biochem. Mol. Biol.">
        <title>An insight into the sialome of the frog biting fly, Corethrella appendiculata.</title>
        <authorList>
            <person name="Ribeiro J.M.C."/>
            <person name="Chagas A.C."/>
            <person name="Pham V.M."/>
            <person name="Lounibos L.P."/>
            <person name="Calvo E."/>
        </authorList>
    </citation>
    <scope>NUCLEOTIDE SEQUENCE</scope>
    <source>
        <tissue evidence="2">Salivary glands</tissue>
    </source>
</reference>
<feature type="non-terminal residue" evidence="2">
    <location>
        <position position="623"/>
    </location>
</feature>